<gene>
    <name evidence="2" type="ORF">BJX63DRAFT_435678</name>
</gene>
<name>A0ABR4H0M4_9EURO</name>
<accession>A0ABR4H0M4</accession>
<keyword evidence="1" id="KW-0732">Signal</keyword>
<protein>
    <submittedName>
        <fullName evidence="2">Hydrophobic surface binding protein A-domain-containing protein</fullName>
    </submittedName>
</protein>
<feature type="chain" id="PRO_5047208458" evidence="1">
    <location>
        <begin position="19"/>
        <end position="182"/>
    </location>
</feature>
<keyword evidence="3" id="KW-1185">Reference proteome</keyword>
<evidence type="ECO:0000256" key="1">
    <source>
        <dbReference type="SAM" id="SignalP"/>
    </source>
</evidence>
<dbReference type="Pfam" id="PF12296">
    <property type="entry name" value="HsbA"/>
    <property type="match status" value="1"/>
</dbReference>
<comment type="caution">
    <text evidence="2">The sequence shown here is derived from an EMBL/GenBank/DDBJ whole genome shotgun (WGS) entry which is preliminary data.</text>
</comment>
<dbReference type="PANTHER" id="PTHR38123:SF4">
    <property type="entry name" value="CELL WALL GALACTOMANNOPROTEIN, PUTATIVE (AFU_ORTHOLOGUE AFUA_4G00870)-RELATED"/>
    <property type="match status" value="1"/>
</dbReference>
<evidence type="ECO:0000313" key="3">
    <source>
        <dbReference type="Proteomes" id="UP001610334"/>
    </source>
</evidence>
<proteinExistence type="predicted"/>
<dbReference type="EMBL" id="JBFXLT010000101">
    <property type="protein sequence ID" value="KAL2808875.1"/>
    <property type="molecule type" value="Genomic_DNA"/>
</dbReference>
<dbReference type="Gene3D" id="1.20.1280.140">
    <property type="match status" value="1"/>
</dbReference>
<reference evidence="2 3" key="1">
    <citation type="submission" date="2024-07" db="EMBL/GenBank/DDBJ databases">
        <title>Section-level genome sequencing and comparative genomics of Aspergillus sections Usti and Cavernicolus.</title>
        <authorList>
            <consortium name="Lawrence Berkeley National Laboratory"/>
            <person name="Nybo J.L."/>
            <person name="Vesth T.C."/>
            <person name="Theobald S."/>
            <person name="Frisvad J.C."/>
            <person name="Larsen T.O."/>
            <person name="Kjaerboelling I."/>
            <person name="Rothschild-Mancinelli K."/>
            <person name="Lyhne E.K."/>
            <person name="Kogle M.E."/>
            <person name="Barry K."/>
            <person name="Clum A."/>
            <person name="Na H."/>
            <person name="Ledsgaard L."/>
            <person name="Lin J."/>
            <person name="Lipzen A."/>
            <person name="Kuo A."/>
            <person name="Riley R."/>
            <person name="Mondo S."/>
            <person name="Labutti K."/>
            <person name="Haridas S."/>
            <person name="Pangalinan J."/>
            <person name="Salamov A.A."/>
            <person name="Simmons B.A."/>
            <person name="Magnuson J.K."/>
            <person name="Chen J."/>
            <person name="Drula E."/>
            <person name="Henrissat B."/>
            <person name="Wiebenga A."/>
            <person name="Lubbers R.J."/>
            <person name="Gomes A.C."/>
            <person name="Makela M.R."/>
            <person name="Stajich J."/>
            <person name="Grigoriev I.V."/>
            <person name="Mortensen U.H."/>
            <person name="De Vries R.P."/>
            <person name="Baker S.E."/>
            <person name="Andersen M.R."/>
        </authorList>
    </citation>
    <scope>NUCLEOTIDE SEQUENCE [LARGE SCALE GENOMIC DNA]</scope>
    <source>
        <strain evidence="2 3">CBS 588.65</strain>
    </source>
</reference>
<dbReference type="PANTHER" id="PTHR38123">
    <property type="entry name" value="CELL WALL SERINE-THREONINE-RICH GALACTOMANNOPROTEIN MP1 (AFU_ORTHOLOGUE AFUA_4G03240)"/>
    <property type="match status" value="1"/>
</dbReference>
<sequence length="182" mass="19260">MRLSSTVLVLAAVSAVQGLSIPRDATPVLSALDTIKSQLHTVGDLVEVFTGGFNGTFAALQIQGETGELRTAINNGVAAIKRIQPLNEADSAQVVNVVVALQSDIYNLLDLLVQKKPAFDTAILGIGSASFLVKIDLQILRNSTAQLGNAITSKLVEEFQRLAPLITSSIDFHFSKALAAYA</sequence>
<evidence type="ECO:0000313" key="2">
    <source>
        <dbReference type="EMBL" id="KAL2808875.1"/>
    </source>
</evidence>
<dbReference type="Proteomes" id="UP001610334">
    <property type="component" value="Unassembled WGS sequence"/>
</dbReference>
<dbReference type="InterPro" id="IPR021054">
    <property type="entry name" value="Cell_wall_mannoprotein_1"/>
</dbReference>
<feature type="signal peptide" evidence="1">
    <location>
        <begin position="1"/>
        <end position="18"/>
    </location>
</feature>
<organism evidence="2 3">
    <name type="scientific">Aspergillus granulosus</name>
    <dbReference type="NCBI Taxonomy" id="176169"/>
    <lineage>
        <taxon>Eukaryota</taxon>
        <taxon>Fungi</taxon>
        <taxon>Dikarya</taxon>
        <taxon>Ascomycota</taxon>
        <taxon>Pezizomycotina</taxon>
        <taxon>Eurotiomycetes</taxon>
        <taxon>Eurotiomycetidae</taxon>
        <taxon>Eurotiales</taxon>
        <taxon>Aspergillaceae</taxon>
        <taxon>Aspergillus</taxon>
        <taxon>Aspergillus subgen. Nidulantes</taxon>
    </lineage>
</organism>